<dbReference type="NCBIfam" id="NF006142">
    <property type="entry name" value="PRK08292.1"/>
    <property type="match status" value="1"/>
</dbReference>
<proteinExistence type="inferred from homology"/>
<keyword evidence="6" id="KW-1185">Reference proteome</keyword>
<keyword evidence="1 5" id="KW-0378">Hydrolase</keyword>
<evidence type="ECO:0000313" key="6">
    <source>
        <dbReference type="Proteomes" id="UP000299580"/>
    </source>
</evidence>
<dbReference type="PANTHER" id="PTHR43691:SF6">
    <property type="entry name" value="AMP NUCLEOSIDASE"/>
    <property type="match status" value="1"/>
</dbReference>
<dbReference type="GO" id="GO:0044209">
    <property type="term" value="P:AMP salvage"/>
    <property type="evidence" value="ECO:0007669"/>
    <property type="project" value="InterPro"/>
</dbReference>
<sequence length="486" mass="53988">MHDSVSGENLTVSQAIDKLEAMYDKAVSELRDAIGEFVSNSSPPDANARAAGLFSYPELRVKWDGEPAEHARHRAYGRFTHPGCFSTTITRPQVFRQYLTEQLTLLAKDYAAHIEVGPSQQEIPFPYVLDGSDLLLDRSMSASIAKCFPTTELSKIGDETADGLFHATTTSPLSHFDALRTDFSLARLRHYTGTPVEHVQSFILFTNYTRYVDEFVRWACSQIADPASPYEALSCAGGIYITAETPNPEQKVSDLAWKKHQMPAYHLISRNGEGITLVNIGVGPSNAKTICDHLAVLRPHAWLMIGHCGGLRESQTIGDYVLAHAYLRDDHVLDAVLPPDIPIPSIAEVQRALYDATKMVSGMPGEQVKQRLRTGTVVTTDDRNWELRYSASALRFNLSRAVAVDMESATIAAQGYRFRVPYGTLLCVSDKPLHGEIKLPGQANRFYEGAISEHLQIGICTIDLLRAQADQLHSRKLRTFNEPPFR</sequence>
<dbReference type="InterPro" id="IPR000845">
    <property type="entry name" value="Nucleoside_phosphorylase_d"/>
</dbReference>
<evidence type="ECO:0000256" key="1">
    <source>
        <dbReference type="HAMAP-Rule" id="MF_01932"/>
    </source>
</evidence>
<dbReference type="CDD" id="cd17762">
    <property type="entry name" value="AMN"/>
    <property type="match status" value="1"/>
</dbReference>
<dbReference type="Proteomes" id="UP000299580">
    <property type="component" value="Chromosome"/>
</dbReference>
<dbReference type="HAMAP" id="MF_01932">
    <property type="entry name" value="AMP_nucleosidase"/>
    <property type="match status" value="1"/>
</dbReference>
<feature type="domain" description="AMP nucleoside phosphorylase N-terminal" evidence="4">
    <location>
        <begin position="14"/>
        <end position="170"/>
    </location>
</feature>
<organism evidence="5 6">
    <name type="scientific">Brenneria rubrifaciens</name>
    <dbReference type="NCBI Taxonomy" id="55213"/>
    <lineage>
        <taxon>Bacteria</taxon>
        <taxon>Pseudomonadati</taxon>
        <taxon>Pseudomonadota</taxon>
        <taxon>Gammaproteobacteria</taxon>
        <taxon>Enterobacterales</taxon>
        <taxon>Pectobacteriaceae</taxon>
        <taxon>Brenneria</taxon>
    </lineage>
</organism>
<dbReference type="GO" id="GO:0008714">
    <property type="term" value="F:AMP nucleosidase activity"/>
    <property type="evidence" value="ECO:0007669"/>
    <property type="project" value="UniProtKB-UniRule"/>
</dbReference>
<dbReference type="Pfam" id="PF01048">
    <property type="entry name" value="PNP_UDP_1"/>
    <property type="match status" value="1"/>
</dbReference>
<comment type="function">
    <text evidence="1">Catalyzes the hydrolysis of the N-glycosidic bond of AMP to form adenine and ribose 5-phosphate. Involved in regulation of AMP concentrations.</text>
</comment>
<dbReference type="KEGG" id="brb:EH207_11260"/>
<dbReference type="GO" id="GO:0005829">
    <property type="term" value="C:cytosol"/>
    <property type="evidence" value="ECO:0007669"/>
    <property type="project" value="TreeGrafter"/>
</dbReference>
<dbReference type="RefSeq" id="WP_137714065.1">
    <property type="nucleotide sequence ID" value="NZ_CP034035.1"/>
</dbReference>
<dbReference type="OrthoDB" id="7945729at2"/>
<dbReference type="InterPro" id="IPR035994">
    <property type="entry name" value="Nucleoside_phosphorylase_sf"/>
</dbReference>
<evidence type="ECO:0000313" key="5">
    <source>
        <dbReference type="EMBL" id="QCR09052.1"/>
    </source>
</evidence>
<dbReference type="InterPro" id="IPR047039">
    <property type="entry name" value="AMN_phosphorylase"/>
</dbReference>
<evidence type="ECO:0000259" key="3">
    <source>
        <dbReference type="Pfam" id="PF01048"/>
    </source>
</evidence>
<dbReference type="InterPro" id="IPR018953">
    <property type="entry name" value="AMP_nucleoside_Pase_N"/>
</dbReference>
<comment type="catalytic activity">
    <reaction evidence="1">
        <text>AMP + H2O = D-ribose 5-phosphate + adenine</text>
        <dbReference type="Rhea" id="RHEA:20129"/>
        <dbReference type="ChEBI" id="CHEBI:15377"/>
        <dbReference type="ChEBI" id="CHEBI:16708"/>
        <dbReference type="ChEBI" id="CHEBI:78346"/>
        <dbReference type="ChEBI" id="CHEBI:456215"/>
        <dbReference type="EC" id="3.2.2.4"/>
    </reaction>
</comment>
<accession>A0A4P8QPG2</accession>
<evidence type="ECO:0000256" key="2">
    <source>
        <dbReference type="NCBIfam" id="TIGR01717"/>
    </source>
</evidence>
<dbReference type="EMBL" id="CP034035">
    <property type="protein sequence ID" value="QCR09052.1"/>
    <property type="molecule type" value="Genomic_DNA"/>
</dbReference>
<comment type="similarity">
    <text evidence="1">Belongs to the AMP nucleosidase family.</text>
</comment>
<name>A0A4P8QPG2_9GAMM</name>
<dbReference type="AlphaFoldDB" id="A0A4P8QPG2"/>
<keyword evidence="5" id="KW-0326">Glycosidase</keyword>
<dbReference type="PANTHER" id="PTHR43691">
    <property type="entry name" value="URIDINE PHOSPHORYLASE"/>
    <property type="match status" value="1"/>
</dbReference>
<dbReference type="Pfam" id="PF10423">
    <property type="entry name" value="AMNp_N"/>
    <property type="match status" value="1"/>
</dbReference>
<dbReference type="Gene3D" id="3.30.1730.10">
    <property type="entry name" value="AMP nucleoside phosphorylase, N-terminal domain"/>
    <property type="match status" value="1"/>
</dbReference>
<feature type="domain" description="Nucleoside phosphorylase" evidence="3">
    <location>
        <begin position="271"/>
        <end position="433"/>
    </location>
</feature>
<protein>
    <recommendedName>
        <fullName evidence="1 2">AMP nucleosidase</fullName>
        <ecNumber evidence="1 2">3.2.2.4</ecNumber>
    </recommendedName>
</protein>
<dbReference type="NCBIfam" id="TIGR01717">
    <property type="entry name" value="AMP-nucleosdse"/>
    <property type="match status" value="1"/>
</dbReference>
<reference evidence="5 6" key="1">
    <citation type="submission" date="2018-11" db="EMBL/GenBank/DDBJ databases">
        <title>Genome sequences of Brenneria nigrifluens and Brenneria rubrifaciens.</title>
        <authorList>
            <person name="Poret-Peterson A.T."/>
            <person name="McClean A.E."/>
            <person name="Kluepfel D.A."/>
        </authorList>
    </citation>
    <scope>NUCLEOTIDE SEQUENCE [LARGE SCALE GENOMIC DNA]</scope>
    <source>
        <strain evidence="5 6">6D370</strain>
    </source>
</reference>
<dbReference type="Gene3D" id="3.40.50.1580">
    <property type="entry name" value="Nucleoside phosphorylase domain"/>
    <property type="match status" value="1"/>
</dbReference>
<dbReference type="InterPro" id="IPR011271">
    <property type="entry name" value="AMP_nucleosidase"/>
</dbReference>
<evidence type="ECO:0000259" key="4">
    <source>
        <dbReference type="Pfam" id="PF10423"/>
    </source>
</evidence>
<dbReference type="InterPro" id="IPR037109">
    <property type="entry name" value="AMP_N_sf"/>
</dbReference>
<dbReference type="GO" id="GO:0009116">
    <property type="term" value="P:nucleoside metabolic process"/>
    <property type="evidence" value="ECO:0007669"/>
    <property type="project" value="InterPro"/>
</dbReference>
<gene>
    <name evidence="1" type="primary">amn</name>
    <name evidence="5" type="ORF">EH207_11260</name>
</gene>
<dbReference type="EC" id="3.2.2.4" evidence="1 2"/>
<dbReference type="SUPFAM" id="SSF53167">
    <property type="entry name" value="Purine and uridine phosphorylases"/>
    <property type="match status" value="1"/>
</dbReference>